<sequence length="100" mass="11041">MKLHDASPYKNAYHAGNATRRLTKRLLLTIVIVVFVIGAGWLAATNIYEAYTDVIAGRTAYGYCLDSGYPEIITHDGLHYCVKSVDGTDMVVRLSKLFDG</sequence>
<organism evidence="2">
    <name type="scientific">marine sediment metagenome</name>
    <dbReference type="NCBI Taxonomy" id="412755"/>
    <lineage>
        <taxon>unclassified sequences</taxon>
        <taxon>metagenomes</taxon>
        <taxon>ecological metagenomes</taxon>
    </lineage>
</organism>
<proteinExistence type="predicted"/>
<reference evidence="2" key="1">
    <citation type="journal article" date="2015" name="Nature">
        <title>Complex archaea that bridge the gap between prokaryotes and eukaryotes.</title>
        <authorList>
            <person name="Spang A."/>
            <person name="Saw J.H."/>
            <person name="Jorgensen S.L."/>
            <person name="Zaremba-Niedzwiedzka K."/>
            <person name="Martijn J."/>
            <person name="Lind A.E."/>
            <person name="van Eijk R."/>
            <person name="Schleper C."/>
            <person name="Guy L."/>
            <person name="Ettema T.J."/>
        </authorList>
    </citation>
    <scope>NUCLEOTIDE SEQUENCE</scope>
</reference>
<accession>A0A0F9RWM8</accession>
<comment type="caution">
    <text evidence="2">The sequence shown here is derived from an EMBL/GenBank/DDBJ whole genome shotgun (WGS) entry which is preliminary data.</text>
</comment>
<keyword evidence="1" id="KW-0812">Transmembrane</keyword>
<keyword evidence="1" id="KW-1133">Transmembrane helix</keyword>
<dbReference type="AlphaFoldDB" id="A0A0F9RWM8"/>
<dbReference type="EMBL" id="LAZR01002496">
    <property type="protein sequence ID" value="KKN29326.1"/>
    <property type="molecule type" value="Genomic_DNA"/>
</dbReference>
<keyword evidence="1" id="KW-0472">Membrane</keyword>
<feature type="transmembrane region" description="Helical" evidence="1">
    <location>
        <begin position="26"/>
        <end position="44"/>
    </location>
</feature>
<protein>
    <submittedName>
        <fullName evidence="2">Uncharacterized protein</fullName>
    </submittedName>
</protein>
<gene>
    <name evidence="2" type="ORF">LCGC14_0845360</name>
</gene>
<name>A0A0F9RWM8_9ZZZZ</name>
<evidence type="ECO:0000256" key="1">
    <source>
        <dbReference type="SAM" id="Phobius"/>
    </source>
</evidence>
<evidence type="ECO:0000313" key="2">
    <source>
        <dbReference type="EMBL" id="KKN29326.1"/>
    </source>
</evidence>